<sequence>MVMMNYTLKGLSQIPQALIWIRKYPTHSLRTATATVFYITLCWQLASAKNMAPILASNIPAVIAGLPIVPNITPHANLVISICTVVGTAMPTGAGTQSMIPSIVTPLTVAVVWNRQTRINQQTANTTKPDHTTHPQCAGPQEPAGNYPHYLQTPIPTPQKITWPPTKQRDHTKPLYHEKQQAQMCMIHAINNLLGGPAIDPWNVLNYCRAMLTHMKENNLNDAATLWRAAHDPHTGYYSTLTINHYLRYAITAHNPGGAKIRGKHITTVTKGTTISNGS</sequence>
<evidence type="ECO:0000256" key="6">
    <source>
        <dbReference type="PROSITE-ProRule" id="PRU00331"/>
    </source>
</evidence>
<gene>
    <name evidence="9" type="ORF">Vafri_16910</name>
</gene>
<evidence type="ECO:0000313" key="9">
    <source>
        <dbReference type="EMBL" id="GIL62848.1"/>
    </source>
</evidence>
<comment type="caution">
    <text evidence="6">Lacks conserved residue(s) required for the propagation of feature annotation.</text>
</comment>
<dbReference type="GO" id="GO:0006508">
    <property type="term" value="P:proteolysis"/>
    <property type="evidence" value="ECO:0007669"/>
    <property type="project" value="UniProtKB-KW"/>
</dbReference>
<evidence type="ECO:0000256" key="5">
    <source>
        <dbReference type="ARBA" id="ARBA00022801"/>
    </source>
</evidence>
<evidence type="ECO:0000256" key="7">
    <source>
        <dbReference type="SAM" id="MobiDB-lite"/>
    </source>
</evidence>
<evidence type="ECO:0000256" key="3">
    <source>
        <dbReference type="ARBA" id="ARBA00022670"/>
    </source>
</evidence>
<evidence type="ECO:0000256" key="1">
    <source>
        <dbReference type="ARBA" id="ARBA00000707"/>
    </source>
</evidence>
<accession>A0A8J4F798</accession>
<evidence type="ECO:0000313" key="10">
    <source>
        <dbReference type="Proteomes" id="UP000747399"/>
    </source>
</evidence>
<evidence type="ECO:0000256" key="4">
    <source>
        <dbReference type="ARBA" id="ARBA00022786"/>
    </source>
</evidence>
<keyword evidence="3" id="KW-0645">Protease</keyword>
<comment type="caution">
    <text evidence="9">The sequence shown here is derived from an EMBL/GenBank/DDBJ whole genome shotgun (WGS) entry which is preliminary data.</text>
</comment>
<keyword evidence="4" id="KW-0833">Ubl conjugation pathway</keyword>
<dbReference type="EC" id="3.4.19.12" evidence="2"/>
<organism evidence="9 10">
    <name type="scientific">Volvox africanus</name>
    <dbReference type="NCBI Taxonomy" id="51714"/>
    <lineage>
        <taxon>Eukaryota</taxon>
        <taxon>Viridiplantae</taxon>
        <taxon>Chlorophyta</taxon>
        <taxon>core chlorophytes</taxon>
        <taxon>Chlorophyceae</taxon>
        <taxon>CS clade</taxon>
        <taxon>Chlamydomonadales</taxon>
        <taxon>Volvocaceae</taxon>
        <taxon>Volvox</taxon>
    </lineage>
</organism>
<evidence type="ECO:0000259" key="8">
    <source>
        <dbReference type="PROSITE" id="PS50957"/>
    </source>
</evidence>
<reference evidence="9" key="1">
    <citation type="journal article" date="2021" name="Proc. Natl. Acad. Sci. U.S.A.">
        <title>Three genomes in the algal genus Volvox reveal the fate of a haploid sex-determining region after a transition to homothallism.</title>
        <authorList>
            <person name="Yamamoto K."/>
            <person name="Hamaji T."/>
            <person name="Kawai-Toyooka H."/>
            <person name="Matsuzaki R."/>
            <person name="Takahashi F."/>
            <person name="Nishimura Y."/>
            <person name="Kawachi M."/>
            <person name="Noguchi H."/>
            <person name="Minakuchi Y."/>
            <person name="Umen J.G."/>
            <person name="Toyoda A."/>
            <person name="Nozaki H."/>
        </authorList>
    </citation>
    <scope>NUCLEOTIDE SEQUENCE</scope>
    <source>
        <strain evidence="9">NIES-3780</strain>
    </source>
</reference>
<dbReference type="PROSITE" id="PS50957">
    <property type="entry name" value="JOSEPHIN"/>
    <property type="match status" value="1"/>
</dbReference>
<feature type="region of interest" description="Disordered" evidence="7">
    <location>
        <begin position="124"/>
        <end position="151"/>
    </location>
</feature>
<dbReference type="GO" id="GO:0016579">
    <property type="term" value="P:protein deubiquitination"/>
    <property type="evidence" value="ECO:0007669"/>
    <property type="project" value="InterPro"/>
</dbReference>
<dbReference type="EMBL" id="BNCO01000053">
    <property type="protein sequence ID" value="GIL62848.1"/>
    <property type="molecule type" value="Genomic_DNA"/>
</dbReference>
<keyword evidence="5" id="KW-0378">Hydrolase</keyword>
<protein>
    <recommendedName>
        <fullName evidence="2">ubiquitinyl hydrolase 1</fullName>
        <ecNumber evidence="2">3.4.19.12</ecNumber>
    </recommendedName>
</protein>
<dbReference type="GO" id="GO:0004843">
    <property type="term" value="F:cysteine-type deubiquitinase activity"/>
    <property type="evidence" value="ECO:0007669"/>
    <property type="project" value="UniProtKB-EC"/>
</dbReference>
<dbReference type="AlphaFoldDB" id="A0A8J4F798"/>
<evidence type="ECO:0000256" key="2">
    <source>
        <dbReference type="ARBA" id="ARBA00012759"/>
    </source>
</evidence>
<keyword evidence="10" id="KW-1185">Reference proteome</keyword>
<dbReference type="InterPro" id="IPR006155">
    <property type="entry name" value="Josephin"/>
</dbReference>
<dbReference type="Proteomes" id="UP000747399">
    <property type="component" value="Unassembled WGS sequence"/>
</dbReference>
<feature type="domain" description="Josephin" evidence="8">
    <location>
        <begin position="172"/>
        <end position="279"/>
    </location>
</feature>
<comment type="catalytic activity">
    <reaction evidence="1">
        <text>Thiol-dependent hydrolysis of ester, thioester, amide, peptide and isopeptide bonds formed by the C-terminal Gly of ubiquitin (a 76-residue protein attached to proteins as an intracellular targeting signal).</text>
        <dbReference type="EC" id="3.4.19.12"/>
    </reaction>
</comment>
<proteinExistence type="predicted"/>
<name>A0A8J4F798_9CHLO</name>